<evidence type="ECO:0000313" key="2">
    <source>
        <dbReference type="Proteomes" id="UP000028980"/>
    </source>
</evidence>
<gene>
    <name evidence="1" type="ORF">JCM19296_1406</name>
</gene>
<dbReference type="EMBL" id="BBLG01000002">
    <property type="protein sequence ID" value="GAK75814.1"/>
    <property type="molecule type" value="Genomic_DNA"/>
</dbReference>
<sequence length="39" mass="4702">MPWMLSHSSLFFKAAKVVWFTLSRKHFLINLSIKWSVYT</sequence>
<proteinExistence type="predicted"/>
<reference evidence="1 2" key="1">
    <citation type="journal article" date="2014" name="Genome Announc.">
        <title>Draft Genome Sequences of Marine Flavobacterium Nonlabens Strains NR17, NR24, NR27, NR32, NR33, and Ara13.</title>
        <authorList>
            <person name="Nakanishi M."/>
            <person name="Meirelles P."/>
            <person name="Suzuki R."/>
            <person name="Takatani N."/>
            <person name="Mino S."/>
            <person name="Suda W."/>
            <person name="Oshima K."/>
            <person name="Hattori M."/>
            <person name="Ohkuma M."/>
            <person name="Hosokawa M."/>
            <person name="Miyashita K."/>
            <person name="Thompson F.L."/>
            <person name="Niwa A."/>
            <person name="Sawabe T."/>
            <person name="Sawabe T."/>
        </authorList>
    </citation>
    <scope>NUCLEOTIDE SEQUENCE [LARGE SCALE GENOMIC DNA]</scope>
    <source>
        <strain evidence="2">JCM19296</strain>
    </source>
</reference>
<name>A0A081DA68_NONUL</name>
<protein>
    <submittedName>
        <fullName evidence="1">Uncharacterized protein</fullName>
    </submittedName>
</protein>
<organism evidence="1 2">
    <name type="scientific">Nonlabens ulvanivorans</name>
    <name type="common">Persicivirga ulvanivorans</name>
    <dbReference type="NCBI Taxonomy" id="906888"/>
    <lineage>
        <taxon>Bacteria</taxon>
        <taxon>Pseudomonadati</taxon>
        <taxon>Bacteroidota</taxon>
        <taxon>Flavobacteriia</taxon>
        <taxon>Flavobacteriales</taxon>
        <taxon>Flavobacteriaceae</taxon>
        <taxon>Nonlabens</taxon>
    </lineage>
</organism>
<comment type="caution">
    <text evidence="1">The sequence shown here is derived from an EMBL/GenBank/DDBJ whole genome shotgun (WGS) entry which is preliminary data.</text>
</comment>
<dbReference type="Proteomes" id="UP000028980">
    <property type="component" value="Unassembled WGS sequence"/>
</dbReference>
<accession>A0A081DA68</accession>
<dbReference type="AlphaFoldDB" id="A0A081DA68"/>
<evidence type="ECO:0000313" key="1">
    <source>
        <dbReference type="EMBL" id="GAK75814.1"/>
    </source>
</evidence>